<dbReference type="InterPro" id="IPR018062">
    <property type="entry name" value="HTH_AraC-typ_CS"/>
</dbReference>
<dbReference type="SUPFAM" id="SSF46689">
    <property type="entry name" value="Homeodomain-like"/>
    <property type="match status" value="2"/>
</dbReference>
<organism evidence="5 6">
    <name type="scientific">Paenibacillus flagellatus</name>
    <dbReference type="NCBI Taxonomy" id="2211139"/>
    <lineage>
        <taxon>Bacteria</taxon>
        <taxon>Bacillati</taxon>
        <taxon>Bacillota</taxon>
        <taxon>Bacilli</taxon>
        <taxon>Bacillales</taxon>
        <taxon>Paenibacillaceae</taxon>
        <taxon>Paenibacillus</taxon>
    </lineage>
</organism>
<dbReference type="Gene3D" id="1.10.10.60">
    <property type="entry name" value="Homeodomain-like"/>
    <property type="match status" value="2"/>
</dbReference>
<dbReference type="SUPFAM" id="SSF53807">
    <property type="entry name" value="Helical backbone' metal receptor"/>
    <property type="match status" value="1"/>
</dbReference>
<evidence type="ECO:0000256" key="2">
    <source>
        <dbReference type="ARBA" id="ARBA00023125"/>
    </source>
</evidence>
<dbReference type="SMART" id="SM00342">
    <property type="entry name" value="HTH_ARAC"/>
    <property type="match status" value="1"/>
</dbReference>
<dbReference type="InterPro" id="IPR018060">
    <property type="entry name" value="HTH_AraC"/>
</dbReference>
<name>A0A2V5KR96_9BACL</name>
<evidence type="ECO:0000256" key="1">
    <source>
        <dbReference type="ARBA" id="ARBA00023015"/>
    </source>
</evidence>
<gene>
    <name evidence="5" type="ORF">DLM86_25255</name>
</gene>
<dbReference type="Gene3D" id="3.40.50.1980">
    <property type="entry name" value="Nitrogenase molybdenum iron protein domain"/>
    <property type="match status" value="2"/>
</dbReference>
<keyword evidence="1" id="KW-0805">Transcription regulation</keyword>
<reference evidence="5 6" key="1">
    <citation type="submission" date="2018-05" db="EMBL/GenBank/DDBJ databases">
        <title>Paenibacillus flagellatus sp. nov., isolated from selenium mineral soil.</title>
        <authorList>
            <person name="Dai X."/>
        </authorList>
    </citation>
    <scope>NUCLEOTIDE SEQUENCE [LARGE SCALE GENOMIC DNA]</scope>
    <source>
        <strain evidence="5 6">DXL2</strain>
    </source>
</reference>
<protein>
    <recommendedName>
        <fullName evidence="4">HTH araC/xylS-type domain-containing protein</fullName>
    </recommendedName>
</protein>
<dbReference type="InterPro" id="IPR009057">
    <property type="entry name" value="Homeodomain-like_sf"/>
</dbReference>
<dbReference type="RefSeq" id="WP_146250288.1">
    <property type="nucleotide sequence ID" value="NZ_QJVJ01000013.1"/>
</dbReference>
<keyword evidence="2" id="KW-0238">DNA-binding</keyword>
<dbReference type="EMBL" id="QJVJ01000013">
    <property type="protein sequence ID" value="PYI51336.1"/>
    <property type="molecule type" value="Genomic_DNA"/>
</dbReference>
<evidence type="ECO:0000313" key="5">
    <source>
        <dbReference type="EMBL" id="PYI51336.1"/>
    </source>
</evidence>
<dbReference type="Pfam" id="PF12833">
    <property type="entry name" value="HTH_18"/>
    <property type="match status" value="1"/>
</dbReference>
<evidence type="ECO:0000259" key="4">
    <source>
        <dbReference type="PROSITE" id="PS01124"/>
    </source>
</evidence>
<feature type="domain" description="HTH araC/xylS-type" evidence="4">
    <location>
        <begin position="170"/>
        <end position="268"/>
    </location>
</feature>
<dbReference type="Proteomes" id="UP000247476">
    <property type="component" value="Unassembled WGS sequence"/>
</dbReference>
<evidence type="ECO:0000313" key="6">
    <source>
        <dbReference type="Proteomes" id="UP000247476"/>
    </source>
</evidence>
<dbReference type="AlphaFoldDB" id="A0A2V5KR96"/>
<evidence type="ECO:0000256" key="3">
    <source>
        <dbReference type="ARBA" id="ARBA00023163"/>
    </source>
</evidence>
<dbReference type="GO" id="GO:0003700">
    <property type="term" value="F:DNA-binding transcription factor activity"/>
    <property type="evidence" value="ECO:0007669"/>
    <property type="project" value="InterPro"/>
</dbReference>
<dbReference type="PROSITE" id="PS00041">
    <property type="entry name" value="HTH_ARAC_FAMILY_1"/>
    <property type="match status" value="1"/>
</dbReference>
<dbReference type="OrthoDB" id="9807321at2"/>
<sequence length="520" mass="59365">MNTTPLLLLSSVFRRQYAGREPRSFAPLPAPAFLYITQGAGLLRRGDSSDPIEPNRLWLLEPGLPVRVEPHADLLVCYILFLRRLDVSKAGVLPGSGLSRALRPLAPGAIPLYPDAAPLERVEALYDAYRSGATSAFVRNAMFQELVHFLVRHSVPRPEADRQPTAKGISPSIDYMHAHYSRKLTLETLSEIAGFTPTSYSREFKRLKGTSPIDYLNSLRIAHAKSMLLEKNHTVKEVSAASGFGNEFYFSRMFKRHVGISPTMYMNRKNIRVAAVSCLRFHDILQSLGVHPVYAANCHQTKTMSKEEHEQQLGEHLDRMRETEPELIIADHYHLPYKDRFSRIAPTHILDYGMDWRTVTRHIAALLGREREAAHNMRQLERKLGEAKPMLNRRFGDQTVTMMRVVHKLIRIQGAGYHPLNELIYAELGFKPGFCVPANGMNVEFSPDKYPNLGTDHLWIQDHFYDPEDEAVFRRIQATDEWHSMKAVRSGNVRYIGNWFGMGWSTTGRMRIMDDLLKMT</sequence>
<accession>A0A2V5KR96</accession>
<dbReference type="PANTHER" id="PTHR43280:SF28">
    <property type="entry name" value="HTH-TYPE TRANSCRIPTIONAL ACTIVATOR RHAS"/>
    <property type="match status" value="1"/>
</dbReference>
<dbReference type="GO" id="GO:0043565">
    <property type="term" value="F:sequence-specific DNA binding"/>
    <property type="evidence" value="ECO:0007669"/>
    <property type="project" value="InterPro"/>
</dbReference>
<proteinExistence type="predicted"/>
<keyword evidence="6" id="KW-1185">Reference proteome</keyword>
<comment type="caution">
    <text evidence="5">The sequence shown here is derived from an EMBL/GenBank/DDBJ whole genome shotgun (WGS) entry which is preliminary data.</text>
</comment>
<keyword evidence="3" id="KW-0804">Transcription</keyword>
<dbReference type="PANTHER" id="PTHR43280">
    <property type="entry name" value="ARAC-FAMILY TRANSCRIPTIONAL REGULATOR"/>
    <property type="match status" value="1"/>
</dbReference>
<dbReference type="PROSITE" id="PS01124">
    <property type="entry name" value="HTH_ARAC_FAMILY_2"/>
    <property type="match status" value="1"/>
</dbReference>